<dbReference type="OrthoDB" id="9788304at2"/>
<keyword evidence="1" id="KW-0472">Membrane</keyword>
<feature type="transmembrane region" description="Helical" evidence="1">
    <location>
        <begin position="7"/>
        <end position="27"/>
    </location>
</feature>
<keyword evidence="1" id="KW-0812">Transmembrane</keyword>
<dbReference type="EMBL" id="WEID01000009">
    <property type="protein sequence ID" value="KAB8138976.1"/>
    <property type="molecule type" value="Genomic_DNA"/>
</dbReference>
<dbReference type="AlphaFoldDB" id="A0A7C8KWI7"/>
<feature type="transmembrane region" description="Helical" evidence="1">
    <location>
        <begin position="33"/>
        <end position="52"/>
    </location>
</feature>
<evidence type="ECO:0000313" key="3">
    <source>
        <dbReference type="Proteomes" id="UP000480246"/>
    </source>
</evidence>
<name>A0A7C8KWI7_9BACI</name>
<evidence type="ECO:0000256" key="1">
    <source>
        <dbReference type="SAM" id="Phobius"/>
    </source>
</evidence>
<proteinExistence type="predicted"/>
<sequence length="95" mass="10564">MPIFLNLVAGLFFLTLAILGLLSGSFITFLLHIIFGLTGSAILLGLAHTIIGQDWIMSQIYKVEEKGPKEFIPCPQCGKKFESDRKNCPFCAYRP</sequence>
<reference evidence="2 3" key="1">
    <citation type="submission" date="2019-10" db="EMBL/GenBank/DDBJ databases">
        <title>Gracilibacillus sp. nov. isolated from rice seeds.</title>
        <authorList>
            <person name="He S."/>
        </authorList>
    </citation>
    <scope>NUCLEOTIDE SEQUENCE [LARGE SCALE GENOMIC DNA]</scope>
    <source>
        <strain evidence="2 3">TD8</strain>
    </source>
</reference>
<evidence type="ECO:0000313" key="2">
    <source>
        <dbReference type="EMBL" id="KAB8138976.1"/>
    </source>
</evidence>
<gene>
    <name evidence="2" type="ORF">F9U64_02420</name>
</gene>
<keyword evidence="1" id="KW-1133">Transmembrane helix</keyword>
<protein>
    <recommendedName>
        <fullName evidence="4">Zinc-ribbon domain-containing protein</fullName>
    </recommendedName>
</protein>
<keyword evidence="3" id="KW-1185">Reference proteome</keyword>
<dbReference type="Proteomes" id="UP000480246">
    <property type="component" value="Unassembled WGS sequence"/>
</dbReference>
<evidence type="ECO:0008006" key="4">
    <source>
        <dbReference type="Google" id="ProtNLM"/>
    </source>
</evidence>
<organism evidence="2 3">
    <name type="scientific">Gracilibacillus oryzae</name>
    <dbReference type="NCBI Taxonomy" id="1672701"/>
    <lineage>
        <taxon>Bacteria</taxon>
        <taxon>Bacillati</taxon>
        <taxon>Bacillota</taxon>
        <taxon>Bacilli</taxon>
        <taxon>Bacillales</taxon>
        <taxon>Bacillaceae</taxon>
        <taxon>Gracilibacillus</taxon>
    </lineage>
</organism>
<dbReference type="RefSeq" id="WP_153401273.1">
    <property type="nucleotide sequence ID" value="NZ_ML762424.1"/>
</dbReference>
<accession>A0A7C8KWI7</accession>
<comment type="caution">
    <text evidence="2">The sequence shown here is derived from an EMBL/GenBank/DDBJ whole genome shotgun (WGS) entry which is preliminary data.</text>
</comment>